<organism evidence="2 3">
    <name type="scientific">Phytophthora oleae</name>
    <dbReference type="NCBI Taxonomy" id="2107226"/>
    <lineage>
        <taxon>Eukaryota</taxon>
        <taxon>Sar</taxon>
        <taxon>Stramenopiles</taxon>
        <taxon>Oomycota</taxon>
        <taxon>Peronosporomycetes</taxon>
        <taxon>Peronosporales</taxon>
        <taxon>Peronosporaceae</taxon>
        <taxon>Phytophthora</taxon>
    </lineage>
</organism>
<evidence type="ECO:0000256" key="1">
    <source>
        <dbReference type="SAM" id="MobiDB-lite"/>
    </source>
</evidence>
<evidence type="ECO:0000313" key="2">
    <source>
        <dbReference type="EMBL" id="KAL3662089.1"/>
    </source>
</evidence>
<evidence type="ECO:0000313" key="3">
    <source>
        <dbReference type="Proteomes" id="UP001632037"/>
    </source>
</evidence>
<name>A0ABD3FAP6_9STRA</name>
<feature type="compositionally biased region" description="Low complexity" evidence="1">
    <location>
        <begin position="84"/>
        <end position="93"/>
    </location>
</feature>
<feature type="compositionally biased region" description="Polar residues" evidence="1">
    <location>
        <begin position="26"/>
        <end position="35"/>
    </location>
</feature>
<dbReference type="EMBL" id="JBIMZQ010000033">
    <property type="protein sequence ID" value="KAL3662089.1"/>
    <property type="molecule type" value="Genomic_DNA"/>
</dbReference>
<evidence type="ECO:0008006" key="4">
    <source>
        <dbReference type="Google" id="ProtNLM"/>
    </source>
</evidence>
<feature type="compositionally biased region" description="Basic and acidic residues" evidence="1">
    <location>
        <begin position="58"/>
        <end position="83"/>
    </location>
</feature>
<gene>
    <name evidence="2" type="ORF">V7S43_012894</name>
</gene>
<dbReference type="Proteomes" id="UP001632037">
    <property type="component" value="Unassembled WGS sequence"/>
</dbReference>
<keyword evidence="3" id="KW-1185">Reference proteome</keyword>
<comment type="caution">
    <text evidence="2">The sequence shown here is derived from an EMBL/GenBank/DDBJ whole genome shotgun (WGS) entry which is preliminary data.</text>
</comment>
<proteinExistence type="predicted"/>
<dbReference type="AlphaFoldDB" id="A0ABD3FAP6"/>
<protein>
    <recommendedName>
        <fullName evidence="4">RxLR effector protein</fullName>
    </recommendedName>
</protein>
<sequence length="99" mass="11062">MRLLSIISVADSIALRYSKDPKMTDTDQGPHTLTPKSGGVPRLHISSSNRRRTNRMRATRDQQHPYKRSSDQDGEKSAAKDGVVDFTTDNVFDTTKDGK</sequence>
<reference evidence="2 3" key="1">
    <citation type="submission" date="2024-09" db="EMBL/GenBank/DDBJ databases">
        <title>Genome sequencing and assembly of Phytophthora oleae, isolate VK10A, causative agent of rot of olive drupes.</title>
        <authorList>
            <person name="Conti Taguali S."/>
            <person name="Riolo M."/>
            <person name="La Spada F."/>
            <person name="Cacciola S.O."/>
            <person name="Dionisio G."/>
        </authorList>
    </citation>
    <scope>NUCLEOTIDE SEQUENCE [LARGE SCALE GENOMIC DNA]</scope>
    <source>
        <strain evidence="2 3">VK10A</strain>
    </source>
</reference>
<accession>A0ABD3FAP6</accession>
<feature type="region of interest" description="Disordered" evidence="1">
    <location>
        <begin position="17"/>
        <end position="99"/>
    </location>
</feature>